<gene>
    <name evidence="1" type="ORF">J2Z32_003478</name>
</gene>
<dbReference type="EMBL" id="JAGGKG010000018">
    <property type="protein sequence ID" value="MBP1906814.1"/>
    <property type="molecule type" value="Genomic_DNA"/>
</dbReference>
<name>A0ABS4FW67_9BACL</name>
<protein>
    <submittedName>
        <fullName evidence="1">Uncharacterized protein</fullName>
    </submittedName>
</protein>
<evidence type="ECO:0000313" key="1">
    <source>
        <dbReference type="EMBL" id="MBP1906814.1"/>
    </source>
</evidence>
<sequence length="90" mass="10175">MAEVAEYRSRDTVFAIKLEDFPSIPAVNNFVGLPTAVEFNPDGSFRMRVIRGNFDVIVIKQGECVYKTADGTLKVCTEQWLQEKFEKVVA</sequence>
<organism evidence="1 2">
    <name type="scientific">Paenibacillus turicensis</name>
    <dbReference type="NCBI Taxonomy" id="160487"/>
    <lineage>
        <taxon>Bacteria</taxon>
        <taxon>Bacillati</taxon>
        <taxon>Bacillota</taxon>
        <taxon>Bacilli</taxon>
        <taxon>Bacillales</taxon>
        <taxon>Paenibacillaceae</taxon>
        <taxon>Paenibacillus</taxon>
    </lineage>
</organism>
<dbReference type="Proteomes" id="UP001519272">
    <property type="component" value="Unassembled WGS sequence"/>
</dbReference>
<comment type="caution">
    <text evidence="1">The sequence shown here is derived from an EMBL/GenBank/DDBJ whole genome shotgun (WGS) entry which is preliminary data.</text>
</comment>
<dbReference type="RefSeq" id="WP_210090405.1">
    <property type="nucleotide sequence ID" value="NZ_JAGGKG010000018.1"/>
</dbReference>
<accession>A0ABS4FW67</accession>
<reference evidence="1 2" key="1">
    <citation type="submission" date="2021-03" db="EMBL/GenBank/DDBJ databases">
        <title>Genomic Encyclopedia of Type Strains, Phase IV (KMG-IV): sequencing the most valuable type-strain genomes for metagenomic binning, comparative biology and taxonomic classification.</title>
        <authorList>
            <person name="Goeker M."/>
        </authorList>
    </citation>
    <scope>NUCLEOTIDE SEQUENCE [LARGE SCALE GENOMIC DNA]</scope>
    <source>
        <strain evidence="1 2">DSM 14349</strain>
    </source>
</reference>
<proteinExistence type="predicted"/>
<evidence type="ECO:0000313" key="2">
    <source>
        <dbReference type="Proteomes" id="UP001519272"/>
    </source>
</evidence>
<keyword evidence="2" id="KW-1185">Reference proteome</keyword>